<reference evidence="3" key="1">
    <citation type="submission" date="2020-10" db="EMBL/GenBank/DDBJ databases">
        <authorList>
            <person name="Gilroy R."/>
        </authorList>
    </citation>
    <scope>NUCLEOTIDE SEQUENCE</scope>
    <source>
        <strain evidence="3">6919</strain>
    </source>
</reference>
<feature type="coiled-coil region" evidence="1">
    <location>
        <begin position="45"/>
        <end position="188"/>
    </location>
</feature>
<gene>
    <name evidence="3" type="ORF">IAB88_08430</name>
</gene>
<evidence type="ECO:0000256" key="1">
    <source>
        <dbReference type="SAM" id="Coils"/>
    </source>
</evidence>
<dbReference type="AlphaFoldDB" id="A0A9D9NKF9"/>
<dbReference type="Proteomes" id="UP000823598">
    <property type="component" value="Unassembled WGS sequence"/>
</dbReference>
<protein>
    <submittedName>
        <fullName evidence="3">Uncharacterized protein</fullName>
    </submittedName>
</protein>
<reference evidence="3" key="2">
    <citation type="journal article" date="2021" name="PeerJ">
        <title>Extensive microbial diversity within the chicken gut microbiome revealed by metagenomics and culture.</title>
        <authorList>
            <person name="Gilroy R."/>
            <person name="Ravi A."/>
            <person name="Getino M."/>
            <person name="Pursley I."/>
            <person name="Horton D.L."/>
            <person name="Alikhan N.F."/>
            <person name="Baker D."/>
            <person name="Gharbi K."/>
            <person name="Hall N."/>
            <person name="Watson M."/>
            <person name="Adriaenssens E.M."/>
            <person name="Foster-Nyarko E."/>
            <person name="Jarju S."/>
            <person name="Secka A."/>
            <person name="Antonio M."/>
            <person name="Oren A."/>
            <person name="Chaudhuri R.R."/>
            <person name="La Ragione R."/>
            <person name="Hildebrand F."/>
            <person name="Pallen M.J."/>
        </authorList>
    </citation>
    <scope>NUCLEOTIDE SEQUENCE</scope>
    <source>
        <strain evidence="3">6919</strain>
    </source>
</reference>
<comment type="caution">
    <text evidence="3">The sequence shown here is derived from an EMBL/GenBank/DDBJ whole genome shotgun (WGS) entry which is preliminary data.</text>
</comment>
<name>A0A9D9NKF9_9BACT</name>
<evidence type="ECO:0000313" key="3">
    <source>
        <dbReference type="EMBL" id="MBO8477004.1"/>
    </source>
</evidence>
<sequence length="310" mass="35284">MMDTKTKEDKEFIKSRRNIRIGGILIILALAGLLVLGLGSCNSKTDRMQAQIDSLQLANEQLQLAGEYEQLNTEFQQYENQAQYLQNDSLIEKYTEAKDKVEKLLVELKTQKITSGKRIKELQDEISTLKKLMRHYVAVIDSLGKENAGLKAENKEIKERNQQLRSTVNEYTQKNEVLSERMQLAEKLNLTGLTFTPLNKRGKTEKRIGRAKQLLVSFTIPQNNSTPVGEKTFYVRIVSPEGNVLGNGATFAFENGNVAYTAKKTIEYDQQETQLSIYYNVNTALSKGNYTVEVFVDDYRLVSRTFAQTK</sequence>
<organism evidence="3 4">
    <name type="scientific">Candidatus Limisoma faecipullorum</name>
    <dbReference type="NCBI Taxonomy" id="2840854"/>
    <lineage>
        <taxon>Bacteria</taxon>
        <taxon>Pseudomonadati</taxon>
        <taxon>Bacteroidota</taxon>
        <taxon>Bacteroidia</taxon>
        <taxon>Bacteroidales</taxon>
        <taxon>Candidatus Limisoma</taxon>
    </lineage>
</organism>
<keyword evidence="2" id="KW-0472">Membrane</keyword>
<evidence type="ECO:0000256" key="2">
    <source>
        <dbReference type="SAM" id="Phobius"/>
    </source>
</evidence>
<dbReference type="EMBL" id="JADIMC010000097">
    <property type="protein sequence ID" value="MBO8477004.1"/>
    <property type="molecule type" value="Genomic_DNA"/>
</dbReference>
<proteinExistence type="predicted"/>
<accession>A0A9D9NKF9</accession>
<evidence type="ECO:0000313" key="4">
    <source>
        <dbReference type="Proteomes" id="UP000823598"/>
    </source>
</evidence>
<keyword evidence="1" id="KW-0175">Coiled coil</keyword>
<keyword evidence="2" id="KW-1133">Transmembrane helix</keyword>
<feature type="transmembrane region" description="Helical" evidence="2">
    <location>
        <begin position="21"/>
        <end position="39"/>
    </location>
</feature>
<keyword evidence="2" id="KW-0812">Transmembrane</keyword>
<dbReference type="Gene3D" id="1.10.287.1490">
    <property type="match status" value="1"/>
</dbReference>